<dbReference type="InterPro" id="IPR049552">
    <property type="entry name" value="PKS_DH_N"/>
</dbReference>
<dbReference type="PROSITE" id="PS00606">
    <property type="entry name" value="KS3_1"/>
    <property type="match status" value="1"/>
</dbReference>
<dbReference type="KEGG" id="mana:MAMMFC1_03235"/>
<gene>
    <name evidence="13" type="primary">pksL_2</name>
    <name evidence="13" type="ORF">MAMMFC1_03235</name>
</gene>
<dbReference type="InterPro" id="IPR020841">
    <property type="entry name" value="PKS_Beta-ketoAc_synthase_dom"/>
</dbReference>
<organism evidence="13 14">
    <name type="scientific">Methylomusa anaerophila</name>
    <dbReference type="NCBI Taxonomy" id="1930071"/>
    <lineage>
        <taxon>Bacteria</taxon>
        <taxon>Bacillati</taxon>
        <taxon>Bacillota</taxon>
        <taxon>Negativicutes</taxon>
        <taxon>Selenomonadales</taxon>
        <taxon>Sporomusaceae</taxon>
        <taxon>Methylomusa</taxon>
    </lineage>
</organism>
<evidence type="ECO:0000259" key="12">
    <source>
        <dbReference type="PROSITE" id="PS52019"/>
    </source>
</evidence>
<feature type="region of interest" description="C-terminal hotdog fold" evidence="9">
    <location>
        <begin position="129"/>
        <end position="276"/>
    </location>
</feature>
<keyword evidence="7" id="KW-0808">Transferase</keyword>
<dbReference type="PROSITE" id="PS00012">
    <property type="entry name" value="PHOSPHOPANTETHEINE"/>
    <property type="match status" value="2"/>
</dbReference>
<dbReference type="InterPro" id="IPR018201">
    <property type="entry name" value="Ketoacyl_synth_AS"/>
</dbReference>
<proteinExistence type="predicted"/>
<comment type="pathway">
    <text evidence="3">Antibiotic biosynthesis; bacillaene biosynthesis.</text>
</comment>
<feature type="domain" description="Carrier" evidence="10">
    <location>
        <begin position="1054"/>
        <end position="1132"/>
    </location>
</feature>
<sequence>MQNTIVLDANHPLVKNHQINGLTLLPGLAYIDMLYQLLCQAGHDFTRLELRNLTIYNPLAINDEQSIILNILCCETGEGCWQIRIEGQKQSSGAQPVDKELYITAEMYLREPVMYDEKLNLSQIKEIAQNTISLDKVYEHCRRERLVHTGFMKAEGVVYDIATAAIVDIAIGRDALASKEEVMFHPVLIDGSAIGAWEKVASPETEEQKLYLPLYYESFRASALMQERCVARLKMDSFRQNKELVYITLEFFNTQGEKIAELKNFAAKLIRDTSAIGLKQQYPLLSTVQPNMEIKTGIGTYANLEAMEKLLEELFAAKLQRPIKDIKSDAGFYEMGMNSVRLLQMATELEERLAIKFAPTLLFEYSTIAELASYLIKNYQDQMKQFISTEQTTVADDKMANYNFNEDVVKVRCTETAINNNTEIAIIGIAGQYPGAKNIDDFWCNLRDGKDCITEIPPERWEHSKYYDTDKSKPEKTYCKWGGFLKGVDEFEPLFFHISPKEAEVMDPQERLFLENVWNLFENAGYTRMTLQQQYQGRIGVYVGAMYQQYHAFESDIMTKSLISLSSYSSIANRVSFYFNFQGPSIAVDTACSSSTVAIHMACESLLRGECKLAVAGGVNLSIHPQKYLGLSQLQILGSSINSRSFSNGDGYLPAEGVGAVLLKPLWQAIQDKDRILAVIKSTTSNHGGHSSGYNVPNLNAQVQLIEDNFKKSGIDPKTISYVEAATNGSQIGDAIEVAALTKVFQKYTNEQQFCGIGSVKSNIGHAEAASGISQLTKVVLQLQHKQLVPLIIAADLNPNIDFKNSPFYLQQKLQEWKRPVIVVNGENQECKRQATVSSFGMGGTNAHIIVEEYVPDNQEQNIVGTMQPQIIIFSAKSQERLGAVVRQMLMFVKFSSECLLTDIAYTLQVGREPMEYRMAMLVGTQQDLIHGLEEYLRIAVLNGNFDEALVPIFTGNLETEQSDISKLLFGETGKILAQKLLQEHDYKKLAIYWVQGGGVNWELLHEGQNAKRIPLPTYPFAKEKYWVSTGQTEECGSTLNQLVTMNAEFICQNEIEDSIQQYISQFLAKELKIVQQQIRLDKNIQQYGVDSIILTKLIRDIEHCFTTTITRREIIEYRTIKSLAAYLAQKIKSGVQQCGTPTANIISETTQETEAVTNEQVVGVLEQFVQGNISVKQARILLEGGEKV</sequence>
<dbReference type="InterPro" id="IPR054514">
    <property type="entry name" value="RhiE-like_linker"/>
</dbReference>
<dbReference type="InterPro" id="IPR042104">
    <property type="entry name" value="PKS_dehydratase_sf"/>
</dbReference>
<evidence type="ECO:0000256" key="7">
    <source>
        <dbReference type="ARBA" id="ARBA00022679"/>
    </source>
</evidence>
<name>A0A348AN92_9FIRM</name>
<protein>
    <submittedName>
        <fullName evidence="13">Polyketide synthase PksL</fullName>
    </submittedName>
</protein>
<dbReference type="AlphaFoldDB" id="A0A348AN92"/>
<feature type="domain" description="Carrier" evidence="10">
    <location>
        <begin position="302"/>
        <end position="379"/>
    </location>
</feature>
<dbReference type="InterPro" id="IPR016039">
    <property type="entry name" value="Thiolase-like"/>
</dbReference>
<dbReference type="GO" id="GO:0004315">
    <property type="term" value="F:3-oxoacyl-[acyl-carrier-protein] synthase activity"/>
    <property type="evidence" value="ECO:0007669"/>
    <property type="project" value="InterPro"/>
</dbReference>
<dbReference type="Pfam" id="PF00109">
    <property type="entry name" value="ketoacyl-synt"/>
    <property type="match status" value="1"/>
</dbReference>
<dbReference type="PANTHER" id="PTHR43775">
    <property type="entry name" value="FATTY ACID SYNTHASE"/>
    <property type="match status" value="1"/>
</dbReference>
<dbReference type="Pfam" id="PF02801">
    <property type="entry name" value="Ketoacyl-synt_C"/>
    <property type="match status" value="1"/>
</dbReference>
<evidence type="ECO:0000259" key="10">
    <source>
        <dbReference type="PROSITE" id="PS50075"/>
    </source>
</evidence>
<dbReference type="Gene3D" id="1.10.1200.10">
    <property type="entry name" value="ACP-like"/>
    <property type="match status" value="2"/>
</dbReference>
<dbReference type="InterPro" id="IPR020806">
    <property type="entry name" value="PKS_PP-bd"/>
</dbReference>
<evidence type="ECO:0000256" key="4">
    <source>
        <dbReference type="ARBA" id="ARBA00022450"/>
    </source>
</evidence>
<dbReference type="PROSITE" id="PS50075">
    <property type="entry name" value="CARRIER"/>
    <property type="match status" value="2"/>
</dbReference>
<dbReference type="SUPFAM" id="SSF47336">
    <property type="entry name" value="ACP-like"/>
    <property type="match status" value="2"/>
</dbReference>
<evidence type="ECO:0000259" key="11">
    <source>
        <dbReference type="PROSITE" id="PS52004"/>
    </source>
</evidence>
<dbReference type="InterPro" id="IPR014030">
    <property type="entry name" value="Ketoacyl_synth_N"/>
</dbReference>
<keyword evidence="6" id="KW-0597">Phosphoprotein</keyword>
<evidence type="ECO:0000313" key="14">
    <source>
        <dbReference type="Proteomes" id="UP000276437"/>
    </source>
</evidence>
<evidence type="ECO:0000256" key="3">
    <source>
        <dbReference type="ARBA" id="ARBA00004789"/>
    </source>
</evidence>
<dbReference type="InterPro" id="IPR050091">
    <property type="entry name" value="PKS_NRPS_Biosynth_Enz"/>
</dbReference>
<evidence type="ECO:0000256" key="1">
    <source>
        <dbReference type="ARBA" id="ARBA00003299"/>
    </source>
</evidence>
<feature type="domain" description="Ketosynthase family 3 (KS3)" evidence="11">
    <location>
        <begin position="421"/>
        <end position="853"/>
    </location>
</feature>
<keyword evidence="5" id="KW-0963">Cytoplasm</keyword>
<comment type="subcellular location">
    <subcellularLocation>
        <location evidence="2">Cytoplasm</location>
    </subcellularLocation>
</comment>
<dbReference type="RefSeq" id="WP_126309454.1">
    <property type="nucleotide sequence ID" value="NZ_AP018449.1"/>
</dbReference>
<feature type="domain" description="PKS/mFAS DH" evidence="12">
    <location>
        <begin position="1"/>
        <end position="276"/>
    </location>
</feature>
<dbReference type="GO" id="GO:0071770">
    <property type="term" value="P:DIM/DIP cell wall layer assembly"/>
    <property type="evidence" value="ECO:0007669"/>
    <property type="project" value="TreeGrafter"/>
</dbReference>
<dbReference type="SMART" id="SM00825">
    <property type="entry name" value="PKS_KS"/>
    <property type="match status" value="1"/>
</dbReference>
<dbReference type="Pfam" id="PF21089">
    <property type="entry name" value="PKS_DH_N"/>
    <property type="match status" value="1"/>
</dbReference>
<dbReference type="GO" id="GO:0031177">
    <property type="term" value="F:phosphopantetheine binding"/>
    <property type="evidence" value="ECO:0007669"/>
    <property type="project" value="InterPro"/>
</dbReference>
<evidence type="ECO:0000313" key="13">
    <source>
        <dbReference type="EMBL" id="BBB92540.1"/>
    </source>
</evidence>
<dbReference type="InterPro" id="IPR049900">
    <property type="entry name" value="PKS_mFAS_DH"/>
</dbReference>
<dbReference type="EMBL" id="AP018449">
    <property type="protein sequence ID" value="BBB92540.1"/>
    <property type="molecule type" value="Genomic_DNA"/>
</dbReference>
<dbReference type="FunFam" id="3.40.47.10:FF:000019">
    <property type="entry name" value="Polyketide synthase type I"/>
    <property type="match status" value="1"/>
</dbReference>
<dbReference type="SMART" id="SM01294">
    <property type="entry name" value="PKS_PP_betabranch"/>
    <property type="match status" value="2"/>
</dbReference>
<dbReference type="SMART" id="SM00823">
    <property type="entry name" value="PKS_PP"/>
    <property type="match status" value="2"/>
</dbReference>
<feature type="active site" description="Proton acceptor; for dehydratase activity" evidence="9">
    <location>
        <position position="17"/>
    </location>
</feature>
<dbReference type="Pfam" id="PF00550">
    <property type="entry name" value="PP-binding"/>
    <property type="match status" value="2"/>
</dbReference>
<dbReference type="Gene3D" id="3.40.47.10">
    <property type="match status" value="1"/>
</dbReference>
<dbReference type="InterPro" id="IPR009081">
    <property type="entry name" value="PP-bd_ACP"/>
</dbReference>
<dbReference type="OrthoDB" id="2460252at2"/>
<evidence type="ECO:0000256" key="5">
    <source>
        <dbReference type="ARBA" id="ARBA00022490"/>
    </source>
</evidence>
<accession>A0A348AN92</accession>
<evidence type="ECO:0000256" key="2">
    <source>
        <dbReference type="ARBA" id="ARBA00004496"/>
    </source>
</evidence>
<dbReference type="InterPro" id="IPR006162">
    <property type="entry name" value="Ppantetheine_attach_site"/>
</dbReference>
<dbReference type="Proteomes" id="UP000276437">
    <property type="component" value="Chromosome"/>
</dbReference>
<dbReference type="PROSITE" id="PS52019">
    <property type="entry name" value="PKS_MFAS_DH"/>
    <property type="match status" value="1"/>
</dbReference>
<dbReference type="Gene3D" id="3.10.129.110">
    <property type="entry name" value="Polyketide synthase dehydratase"/>
    <property type="match status" value="1"/>
</dbReference>
<dbReference type="SUPFAM" id="SSF53901">
    <property type="entry name" value="Thiolase-like"/>
    <property type="match status" value="1"/>
</dbReference>
<keyword evidence="14" id="KW-1185">Reference proteome</keyword>
<dbReference type="GO" id="GO:0004312">
    <property type="term" value="F:fatty acid synthase activity"/>
    <property type="evidence" value="ECO:0007669"/>
    <property type="project" value="TreeGrafter"/>
</dbReference>
<keyword evidence="8" id="KW-0677">Repeat</keyword>
<reference evidence="13 14" key="1">
    <citation type="journal article" date="2018" name="Int. J. Syst. Evol. Microbiol.">
        <title>Methylomusa anaerophila gen. nov., sp. nov., an anaerobic methanol-utilizing bacterium isolated from a microbial fuel cell.</title>
        <authorList>
            <person name="Amano N."/>
            <person name="Yamamuro A."/>
            <person name="Miyahara M."/>
            <person name="Kouzuma A."/>
            <person name="Abe T."/>
            <person name="Watanabe K."/>
        </authorList>
    </citation>
    <scope>NUCLEOTIDE SEQUENCE [LARGE SCALE GENOMIC DNA]</scope>
    <source>
        <strain evidence="13 14">MMFC1</strain>
    </source>
</reference>
<dbReference type="Gene3D" id="1.10.1240.100">
    <property type="match status" value="1"/>
</dbReference>
<dbReference type="GO" id="GO:0006633">
    <property type="term" value="P:fatty acid biosynthetic process"/>
    <property type="evidence" value="ECO:0007669"/>
    <property type="project" value="InterPro"/>
</dbReference>
<dbReference type="GO" id="GO:0005737">
    <property type="term" value="C:cytoplasm"/>
    <property type="evidence" value="ECO:0007669"/>
    <property type="project" value="UniProtKB-SubCell"/>
</dbReference>
<comment type="function">
    <text evidence="1">Involved in some intermediate steps for the synthesis of the antibiotic polyketide bacillaene which is involved in secondary metabolism.</text>
</comment>
<dbReference type="UniPathway" id="UPA01003"/>
<dbReference type="InterPro" id="IPR036736">
    <property type="entry name" value="ACP-like_sf"/>
</dbReference>
<dbReference type="CDD" id="cd00833">
    <property type="entry name" value="PKS"/>
    <property type="match status" value="1"/>
</dbReference>
<dbReference type="GO" id="GO:0005886">
    <property type="term" value="C:plasma membrane"/>
    <property type="evidence" value="ECO:0007669"/>
    <property type="project" value="TreeGrafter"/>
</dbReference>
<dbReference type="PANTHER" id="PTHR43775:SF37">
    <property type="entry name" value="SI:DKEY-61P9.11"/>
    <property type="match status" value="1"/>
</dbReference>
<dbReference type="InterPro" id="IPR014031">
    <property type="entry name" value="Ketoacyl_synth_C"/>
</dbReference>
<evidence type="ECO:0000256" key="6">
    <source>
        <dbReference type="ARBA" id="ARBA00022553"/>
    </source>
</evidence>
<evidence type="ECO:0000256" key="9">
    <source>
        <dbReference type="PROSITE-ProRule" id="PRU01363"/>
    </source>
</evidence>
<dbReference type="PROSITE" id="PS52004">
    <property type="entry name" value="KS3_2"/>
    <property type="match status" value="1"/>
</dbReference>
<dbReference type="Pfam" id="PF22336">
    <property type="entry name" value="RhiE-like_linker"/>
    <property type="match status" value="1"/>
</dbReference>
<evidence type="ECO:0000256" key="8">
    <source>
        <dbReference type="ARBA" id="ARBA00022737"/>
    </source>
</evidence>
<keyword evidence="4" id="KW-0596">Phosphopantetheine</keyword>
<feature type="region of interest" description="N-terminal hotdog fold" evidence="9">
    <location>
        <begin position="1"/>
        <end position="108"/>
    </location>
</feature>
<feature type="active site" description="Proton donor; for dehydratase activity" evidence="9">
    <location>
        <position position="190"/>
    </location>
</feature>